<evidence type="ECO:0000256" key="2">
    <source>
        <dbReference type="SAM" id="Phobius"/>
    </source>
</evidence>
<dbReference type="AlphaFoldDB" id="A0A9W8IRI8"/>
<proteinExistence type="predicted"/>
<organism evidence="4 5">
    <name type="scientific">Coemansia aciculifera</name>
    <dbReference type="NCBI Taxonomy" id="417176"/>
    <lineage>
        <taxon>Eukaryota</taxon>
        <taxon>Fungi</taxon>
        <taxon>Fungi incertae sedis</taxon>
        <taxon>Zoopagomycota</taxon>
        <taxon>Kickxellomycotina</taxon>
        <taxon>Kickxellomycetes</taxon>
        <taxon>Kickxellales</taxon>
        <taxon>Kickxellaceae</taxon>
        <taxon>Coemansia</taxon>
    </lineage>
</organism>
<reference evidence="4" key="1">
    <citation type="submission" date="2022-07" db="EMBL/GenBank/DDBJ databases">
        <title>Phylogenomic reconstructions and comparative analyses of Kickxellomycotina fungi.</title>
        <authorList>
            <person name="Reynolds N.K."/>
            <person name="Stajich J.E."/>
            <person name="Barry K."/>
            <person name="Grigoriev I.V."/>
            <person name="Crous P."/>
            <person name="Smith M.E."/>
        </authorList>
    </citation>
    <scope>NUCLEOTIDE SEQUENCE</scope>
    <source>
        <strain evidence="4">RSA 476</strain>
    </source>
</reference>
<feature type="region of interest" description="Disordered" evidence="1">
    <location>
        <begin position="280"/>
        <end position="326"/>
    </location>
</feature>
<feature type="compositionally biased region" description="Pro residues" evidence="1">
    <location>
        <begin position="235"/>
        <end position="245"/>
    </location>
</feature>
<feature type="compositionally biased region" description="Low complexity" evidence="1">
    <location>
        <begin position="952"/>
        <end position="966"/>
    </location>
</feature>
<name>A0A9W8IRI8_9FUNG</name>
<feature type="signal peptide" evidence="3">
    <location>
        <begin position="1"/>
        <end position="22"/>
    </location>
</feature>
<sequence length="966" mass="102776">MNIRLILAFFFLLFSSPSHVYGQRVQDYTRLTVTGTLTCAGGWVLGGWIQNAYVAVKHHYGRDKPPAPRPAPTATTPAEEPEEQLTSPSFPGIHEASTDPSYDAWATFMPFLYFAGVVFSLTNFALIVLGFVDRRYSKNISCVQVQPIESVFGGIYFSPIVDKGVQPVTVDRGTRTDNGMGPDAPQTVNDGPGLAPGPHVPKIGASAGIDAPFMAVPITAPSLPETVRQAADPDMPAPLHTPAPPSDSGYSPSRLSIVVAAPGRAARPIRRRSIAISNLMRNTNDIDPQSRRARRATDGSLPSRRREATTASLPLLAGTDPEPPSPTPTLISVVDEPMPTPMPVTSVTSNGDGLTVAAEAADPSPGLVTTVEDLGTVALKDECTEAFNLDRSVVAGFGCGQQASPSSLVPVNERAHGEQDIDPEFGAVMVDGELPLNNYSYLAGNASSQLTLAQRKGKGKEPEVYDARSYTYSASASMQSTPSLANRALWTEEMKRNNARNGLLRFQASVASLRGAPKPSLRRDIEPRVERASSLVEHKANGASTTGQGRRNNAKIGIRLFRAATASFRRAVNKSVEEPVEPGVDLESILSQIEAALDHQSTTPYVAIDSATTQRMYDVFVSTFSRLSASATSLRDAWEPIPEGSVEPRVEQGSTLSGHETAIEPQLLANSGSAVAQRRRDAFKSISLRLRTSTTLARDASEPMPEETVEPIVEQESTTPSDPLSTKHVASQPSSAAPQPSEHTAAGPSNLHSYPPLSVRVKPQKKSKASTSSTVSWRGAPQPPLEGTVEPGVGQEPTPPNTSSSSPLKRLEQKASRTLRPSSSGPTTLASTKHVASQSSSAAPQPSEHTAAGPSNLHSYPPLSVRVKPWKKSKALTSSTVSWRGAPQPPLEETVEPGVGQEPTPSDSTPTEQAVAGPSNRRGDNSKAPRPSINQSGSNADREPGNSRPKPKSGNGPKPKNSCQRR</sequence>
<evidence type="ECO:0000313" key="5">
    <source>
        <dbReference type="Proteomes" id="UP001140074"/>
    </source>
</evidence>
<dbReference type="EMBL" id="JANBUY010000026">
    <property type="protein sequence ID" value="KAJ2867061.1"/>
    <property type="molecule type" value="Genomic_DNA"/>
</dbReference>
<feature type="chain" id="PRO_5040855482" evidence="3">
    <location>
        <begin position="23"/>
        <end position="966"/>
    </location>
</feature>
<feature type="compositionally biased region" description="Low complexity" evidence="1">
    <location>
        <begin position="730"/>
        <end position="741"/>
    </location>
</feature>
<protein>
    <submittedName>
        <fullName evidence="4">Uncharacterized protein</fullName>
    </submittedName>
</protein>
<accession>A0A9W8IRI8</accession>
<feature type="transmembrane region" description="Helical" evidence="2">
    <location>
        <begin position="111"/>
        <end position="132"/>
    </location>
</feature>
<feature type="compositionally biased region" description="Polar residues" evidence="1">
    <location>
        <begin position="903"/>
        <end position="912"/>
    </location>
</feature>
<keyword evidence="2" id="KW-0472">Membrane</keyword>
<keyword evidence="2" id="KW-1133">Transmembrane helix</keyword>
<keyword evidence="5" id="KW-1185">Reference proteome</keyword>
<feature type="compositionally biased region" description="Polar residues" evidence="1">
    <location>
        <begin position="715"/>
        <end position="724"/>
    </location>
</feature>
<comment type="caution">
    <text evidence="4">The sequence shown here is derived from an EMBL/GenBank/DDBJ whole genome shotgun (WGS) entry which is preliminary data.</text>
</comment>
<gene>
    <name evidence="4" type="ORF">GGH94_001127</name>
</gene>
<feature type="compositionally biased region" description="Polar residues" evidence="1">
    <location>
        <begin position="819"/>
        <end position="835"/>
    </location>
</feature>
<evidence type="ECO:0000256" key="3">
    <source>
        <dbReference type="SAM" id="SignalP"/>
    </source>
</evidence>
<feature type="compositionally biased region" description="Low complexity" evidence="1">
    <location>
        <begin position="836"/>
        <end position="847"/>
    </location>
</feature>
<evidence type="ECO:0000256" key="1">
    <source>
        <dbReference type="SAM" id="MobiDB-lite"/>
    </source>
</evidence>
<feature type="region of interest" description="Disordered" evidence="1">
    <location>
        <begin position="62"/>
        <end position="92"/>
    </location>
</feature>
<feature type="region of interest" description="Disordered" evidence="1">
    <location>
        <begin position="642"/>
        <end position="662"/>
    </location>
</feature>
<dbReference type="Proteomes" id="UP001140074">
    <property type="component" value="Unassembled WGS sequence"/>
</dbReference>
<keyword evidence="2" id="KW-0812">Transmembrane</keyword>
<feature type="region of interest" description="Disordered" evidence="1">
    <location>
        <begin position="694"/>
        <end position="966"/>
    </location>
</feature>
<evidence type="ECO:0000313" key="4">
    <source>
        <dbReference type="EMBL" id="KAJ2867061.1"/>
    </source>
</evidence>
<feature type="region of interest" description="Disordered" evidence="1">
    <location>
        <begin position="228"/>
        <end position="252"/>
    </location>
</feature>
<feature type="region of interest" description="Disordered" evidence="1">
    <location>
        <begin position="174"/>
        <end position="201"/>
    </location>
</feature>
<keyword evidence="3" id="KW-0732">Signal</keyword>